<keyword evidence="5 9" id="KW-0418">Kinase</keyword>
<dbReference type="EMBL" id="JACBXQ010000003">
    <property type="protein sequence ID" value="MBG9986384.1"/>
    <property type="molecule type" value="Genomic_DNA"/>
</dbReference>
<protein>
    <recommendedName>
        <fullName evidence="2">phosphomevalonate kinase</fullName>
        <ecNumber evidence="2">2.7.4.2</ecNumber>
    </recommendedName>
</protein>
<dbReference type="SUPFAM" id="SSF55060">
    <property type="entry name" value="GHMP Kinase, C-terminal domain"/>
    <property type="match status" value="1"/>
</dbReference>
<organism evidence="9 10">
    <name type="scientific">Facklamia lactis</name>
    <dbReference type="NCBI Taxonomy" id="2749967"/>
    <lineage>
        <taxon>Bacteria</taxon>
        <taxon>Bacillati</taxon>
        <taxon>Bacillota</taxon>
        <taxon>Bacilli</taxon>
        <taxon>Lactobacillales</taxon>
        <taxon>Aerococcaceae</taxon>
        <taxon>Facklamia</taxon>
    </lineage>
</organism>
<name>A0ABS0LQF4_9LACT</name>
<evidence type="ECO:0000313" key="10">
    <source>
        <dbReference type="Proteomes" id="UP000721415"/>
    </source>
</evidence>
<keyword evidence="4" id="KW-0547">Nucleotide-binding</keyword>
<dbReference type="NCBIfam" id="TIGR01220">
    <property type="entry name" value="Pmev_kin_Gr_pos"/>
    <property type="match status" value="1"/>
</dbReference>
<accession>A0ABS0LQF4</accession>
<dbReference type="InterPro" id="IPR005917">
    <property type="entry name" value="Pmev_kinase_bact"/>
</dbReference>
<evidence type="ECO:0000256" key="5">
    <source>
        <dbReference type="ARBA" id="ARBA00022777"/>
    </source>
</evidence>
<dbReference type="GO" id="GO:0004631">
    <property type="term" value="F:phosphomevalonate kinase activity"/>
    <property type="evidence" value="ECO:0007669"/>
    <property type="project" value="UniProtKB-EC"/>
</dbReference>
<comment type="pathway">
    <text evidence="1">Isoprenoid biosynthesis; isopentenyl diphosphate biosynthesis via mevalonate pathway; isopentenyl diphosphate from (R)-mevalonate: step 2/3.</text>
</comment>
<dbReference type="Gene3D" id="3.30.70.890">
    <property type="entry name" value="GHMP kinase, C-terminal domain"/>
    <property type="match status" value="1"/>
</dbReference>
<evidence type="ECO:0000259" key="7">
    <source>
        <dbReference type="Pfam" id="PF00288"/>
    </source>
</evidence>
<sequence length="378" mass="42374">MELFDRFPLPKQAQALAPGKLYIVGEYAILAPQQAAILIGLDQYIQAKVSFNDLPYCELFNHQKDYPPLNIYFDTNEDSSKVETSQFEKWNYVIEAVKTCRALLAELKIPFRNCQIDLNSELTNPQGQKYGFGSSGAVTVACIQAILKAHGLEARSKITYFKLAVITMLRLKSRGSFGDLACNVMGGWVYYQAADRGWLEGRVLHASYLDLLTEDWPDLIIESLQAPANLHLLIGWTQQPASTENLVDRLQQLLIQDPTAYQKFLQEAKPCVDQLKEALIDHQEELILQSIHHYRQLLLNLGTAYGLPIETKPLQQLIEIAQSYSFSAKSSGAGGGDCGIALGFDPSKIQMIQKAWKQNGIEPLNCKIIFSKSSQNKE</sequence>
<feature type="domain" description="GHMP kinase N-terminal" evidence="7">
    <location>
        <begin position="91"/>
        <end position="187"/>
    </location>
</feature>
<dbReference type="PANTHER" id="PTHR31814">
    <property type="match status" value="1"/>
</dbReference>
<dbReference type="Gene3D" id="3.30.230.10">
    <property type="match status" value="1"/>
</dbReference>
<evidence type="ECO:0000256" key="2">
    <source>
        <dbReference type="ARBA" id="ARBA00012958"/>
    </source>
</evidence>
<evidence type="ECO:0000313" key="9">
    <source>
        <dbReference type="EMBL" id="MBG9986384.1"/>
    </source>
</evidence>
<keyword evidence="3 9" id="KW-0808">Transferase</keyword>
<dbReference type="InterPro" id="IPR036554">
    <property type="entry name" value="GHMP_kinase_C_sf"/>
</dbReference>
<dbReference type="InterPro" id="IPR006204">
    <property type="entry name" value="GHMP_kinase_N_dom"/>
</dbReference>
<reference evidence="9 10" key="1">
    <citation type="submission" date="2020-07" db="EMBL/GenBank/DDBJ databases">
        <title>Facklamia lactis sp. nov., isolated from raw milk.</title>
        <authorList>
            <person name="Doll E.V."/>
            <person name="Huptas C."/>
            <person name="Staib L."/>
            <person name="Wenning M."/>
            <person name="Scherer S."/>
        </authorList>
    </citation>
    <scope>NUCLEOTIDE SEQUENCE [LARGE SCALE GENOMIC DNA]</scope>
    <source>
        <strain evidence="9 10">DSM 111018</strain>
    </source>
</reference>
<dbReference type="InterPro" id="IPR035102">
    <property type="entry name" value="Phosphomevalonate_kinase"/>
</dbReference>
<evidence type="ECO:0000256" key="1">
    <source>
        <dbReference type="ARBA" id="ARBA00005017"/>
    </source>
</evidence>
<feature type="domain" description="GHMP kinase C-terminal" evidence="8">
    <location>
        <begin position="302"/>
        <end position="360"/>
    </location>
</feature>
<dbReference type="SUPFAM" id="SSF54211">
    <property type="entry name" value="Ribosomal protein S5 domain 2-like"/>
    <property type="match status" value="1"/>
</dbReference>
<dbReference type="EC" id="2.7.4.2" evidence="2"/>
<evidence type="ECO:0000256" key="6">
    <source>
        <dbReference type="ARBA" id="ARBA00022840"/>
    </source>
</evidence>
<evidence type="ECO:0000256" key="3">
    <source>
        <dbReference type="ARBA" id="ARBA00022679"/>
    </source>
</evidence>
<dbReference type="Pfam" id="PF08544">
    <property type="entry name" value="GHMP_kinases_C"/>
    <property type="match status" value="1"/>
</dbReference>
<keyword evidence="10" id="KW-1185">Reference proteome</keyword>
<dbReference type="InterPro" id="IPR014721">
    <property type="entry name" value="Ribsml_uS5_D2-typ_fold_subgr"/>
</dbReference>
<dbReference type="PANTHER" id="PTHR31814:SF2">
    <property type="entry name" value="PHOSPHOMEVALONATE KINASE"/>
    <property type="match status" value="1"/>
</dbReference>
<evidence type="ECO:0000259" key="8">
    <source>
        <dbReference type="Pfam" id="PF08544"/>
    </source>
</evidence>
<dbReference type="InterPro" id="IPR020568">
    <property type="entry name" value="Ribosomal_Su5_D2-typ_SF"/>
</dbReference>
<dbReference type="InterPro" id="IPR013750">
    <property type="entry name" value="GHMP_kinase_C_dom"/>
</dbReference>
<dbReference type="RefSeq" id="WP_197115307.1">
    <property type="nucleotide sequence ID" value="NZ_JACBXQ010000003.1"/>
</dbReference>
<dbReference type="Pfam" id="PF00288">
    <property type="entry name" value="GHMP_kinases_N"/>
    <property type="match status" value="1"/>
</dbReference>
<gene>
    <name evidence="9" type="ORF">HZY91_05695</name>
</gene>
<keyword evidence="6" id="KW-0067">ATP-binding</keyword>
<comment type="caution">
    <text evidence="9">The sequence shown here is derived from an EMBL/GenBank/DDBJ whole genome shotgun (WGS) entry which is preliminary data.</text>
</comment>
<proteinExistence type="predicted"/>
<dbReference type="Proteomes" id="UP000721415">
    <property type="component" value="Unassembled WGS sequence"/>
</dbReference>
<evidence type="ECO:0000256" key="4">
    <source>
        <dbReference type="ARBA" id="ARBA00022741"/>
    </source>
</evidence>